<evidence type="ECO:0000256" key="10">
    <source>
        <dbReference type="ARBA" id="ARBA00047785"/>
    </source>
</evidence>
<dbReference type="Proteomes" id="UP000037178">
    <property type="component" value="Unassembled WGS sequence"/>
</dbReference>
<dbReference type="PATRIC" id="fig|1675527.3.peg.1777"/>
<comment type="similarity">
    <text evidence="6">Belongs to the acetyltransferase family. OlsB subfamily.</text>
</comment>
<evidence type="ECO:0000313" key="11">
    <source>
        <dbReference type="EMBL" id="KMW56726.1"/>
    </source>
</evidence>
<reference evidence="11 12" key="1">
    <citation type="submission" date="2015-06" db="EMBL/GenBank/DDBJ databases">
        <title>Draft genome sequence of an Alphaproteobacteria species associated to the Mediterranean sponge Oscarella lobularis.</title>
        <authorList>
            <person name="Jourda C."/>
            <person name="Santini S."/>
            <person name="Claverie J.-M."/>
        </authorList>
    </citation>
    <scope>NUCLEOTIDE SEQUENCE [LARGE SCALE GENOMIC DNA]</scope>
    <source>
        <strain evidence="11">IGS</strain>
    </source>
</reference>
<dbReference type="InterPro" id="IPR016181">
    <property type="entry name" value="Acyl_CoA_acyltransferase"/>
</dbReference>
<evidence type="ECO:0000256" key="7">
    <source>
        <dbReference type="ARBA" id="ARBA00039058"/>
    </source>
</evidence>
<sequence>MSETDPQFQLKIAQSAAEREAAQRLRYTIFVEELGGRAPESEQRLRLERDEYDAVSDHLLLMDANRPKGDRVVGTYRLLAQDRLKNGQEFYSAGEFDLDPLRATGLRLLELGRSCVHPAYRGGTAMHELWLGLAAYARAQRTQLMFGVASFHGTDVAALSGPLSYLHHNHLAPADLRVRAKGQARQRMDILAARDLDRRDTVLRVPALIKGYLRLGGVVGDGAWVDHAFNTTDVCMILDVARMPNKAQARYSAAPLEL</sequence>
<evidence type="ECO:0000256" key="9">
    <source>
        <dbReference type="ARBA" id="ARBA00045724"/>
    </source>
</evidence>
<dbReference type="GO" id="GO:0006629">
    <property type="term" value="P:lipid metabolic process"/>
    <property type="evidence" value="ECO:0007669"/>
    <property type="project" value="UniProtKB-KW"/>
</dbReference>
<name>A0A0J9E1F8_9RHOB</name>
<comment type="caution">
    <text evidence="11">The sequence shown here is derived from an EMBL/GenBank/DDBJ whole genome shotgun (WGS) entry which is preliminary data.</text>
</comment>
<evidence type="ECO:0000256" key="8">
    <source>
        <dbReference type="ARBA" id="ARBA00039866"/>
    </source>
</evidence>
<keyword evidence="5" id="KW-0012">Acyltransferase</keyword>
<comment type="pathway">
    <text evidence="1">Lipid metabolism.</text>
</comment>
<dbReference type="STRING" id="1675527.AIOL_001681"/>
<accession>A0A0J9E1F8</accession>
<evidence type="ECO:0000256" key="2">
    <source>
        <dbReference type="ARBA" id="ARBA00022516"/>
    </source>
</evidence>
<evidence type="ECO:0000313" key="12">
    <source>
        <dbReference type="Proteomes" id="UP000037178"/>
    </source>
</evidence>
<evidence type="ECO:0000256" key="3">
    <source>
        <dbReference type="ARBA" id="ARBA00022679"/>
    </source>
</evidence>
<comment type="function">
    <text evidence="9">Catalyzes the first step in the biosynthesis of ornithine lipids, which are phosphorus-free membrane lipids. Catalyzes the 3-hydroxyacyl-acyl carrier protein-dependent acylation of ornithine to form lyso-ornithine lipid (LOL).</text>
</comment>
<dbReference type="PANTHER" id="PTHR37323">
    <property type="entry name" value="GCN5-RELATED N-ACETYLTRANSFERASE"/>
    <property type="match status" value="1"/>
</dbReference>
<gene>
    <name evidence="11" type="ORF">AIOL_001681</name>
</gene>
<keyword evidence="12" id="KW-1185">Reference proteome</keyword>
<dbReference type="GO" id="GO:0043810">
    <property type="term" value="F:ornithine-acyl [acyl carrier protein] N-acyltransferase activity"/>
    <property type="evidence" value="ECO:0007669"/>
    <property type="project" value="UniProtKB-EC"/>
</dbReference>
<dbReference type="Gene3D" id="3.40.630.30">
    <property type="match status" value="1"/>
</dbReference>
<protein>
    <recommendedName>
        <fullName evidence="8">L-ornithine N(alpha)-acyltransferase</fullName>
        <ecNumber evidence="7">2.3.2.30</ecNumber>
    </recommendedName>
</protein>
<evidence type="ECO:0000256" key="1">
    <source>
        <dbReference type="ARBA" id="ARBA00005189"/>
    </source>
</evidence>
<dbReference type="AlphaFoldDB" id="A0A0J9E1F8"/>
<dbReference type="Pfam" id="PF13444">
    <property type="entry name" value="Acetyltransf_5"/>
    <property type="match status" value="1"/>
</dbReference>
<organism evidence="11 12">
    <name type="scientific">Candidatus Rhodobacter oscarellae</name>
    <dbReference type="NCBI Taxonomy" id="1675527"/>
    <lineage>
        <taxon>Bacteria</taxon>
        <taxon>Pseudomonadati</taxon>
        <taxon>Pseudomonadota</taxon>
        <taxon>Alphaproteobacteria</taxon>
        <taxon>Rhodobacterales</taxon>
        <taxon>Rhodobacter group</taxon>
        <taxon>Rhodobacter</taxon>
    </lineage>
</organism>
<dbReference type="EC" id="2.3.2.30" evidence="7"/>
<keyword evidence="4" id="KW-0443">Lipid metabolism</keyword>
<keyword evidence="3" id="KW-0808">Transferase</keyword>
<dbReference type="SUPFAM" id="SSF55729">
    <property type="entry name" value="Acyl-CoA N-acyltransferases (Nat)"/>
    <property type="match status" value="1"/>
</dbReference>
<keyword evidence="2" id="KW-0444">Lipid biosynthesis</keyword>
<proteinExistence type="inferred from homology"/>
<dbReference type="RefSeq" id="WP_049642569.1">
    <property type="nucleotide sequence ID" value="NZ_LFTY01000002.1"/>
</dbReference>
<dbReference type="PANTHER" id="PTHR37323:SF1">
    <property type="entry name" value="L-ORNITHINE N(ALPHA)-ACYLTRANSFERASE"/>
    <property type="match status" value="1"/>
</dbReference>
<evidence type="ECO:0000256" key="4">
    <source>
        <dbReference type="ARBA" id="ARBA00023098"/>
    </source>
</evidence>
<evidence type="ECO:0000256" key="5">
    <source>
        <dbReference type="ARBA" id="ARBA00023315"/>
    </source>
</evidence>
<dbReference type="EMBL" id="LFTY01000002">
    <property type="protein sequence ID" value="KMW56726.1"/>
    <property type="molecule type" value="Genomic_DNA"/>
</dbReference>
<comment type="catalytic activity">
    <reaction evidence="10">
        <text>a (3R)-hydroxyacyl-[ACP] + L-ornithine = a lyso-ornithine lipid + holo-[ACP] + H(+)</text>
        <dbReference type="Rhea" id="RHEA:20633"/>
        <dbReference type="Rhea" id="RHEA-COMP:9685"/>
        <dbReference type="Rhea" id="RHEA-COMP:9945"/>
        <dbReference type="ChEBI" id="CHEBI:15378"/>
        <dbReference type="ChEBI" id="CHEBI:46911"/>
        <dbReference type="ChEBI" id="CHEBI:64479"/>
        <dbReference type="ChEBI" id="CHEBI:78827"/>
        <dbReference type="ChEBI" id="CHEBI:138482"/>
        <dbReference type="EC" id="2.3.2.30"/>
    </reaction>
    <physiologicalReaction direction="left-to-right" evidence="10">
        <dbReference type="Rhea" id="RHEA:20634"/>
    </physiologicalReaction>
</comment>
<evidence type="ECO:0000256" key="6">
    <source>
        <dbReference type="ARBA" id="ARBA00038095"/>
    </source>
</evidence>
<dbReference type="OrthoDB" id="9787072at2"/>
<dbReference type="InterPro" id="IPR052351">
    <property type="entry name" value="Ornithine_N-alpha-AT"/>
</dbReference>